<feature type="region of interest" description="Disordered" evidence="1">
    <location>
        <begin position="260"/>
        <end position="283"/>
    </location>
</feature>
<proteinExistence type="predicted"/>
<organism evidence="2 3">
    <name type="scientific">Tritonibacter horizontis</name>
    <dbReference type="NCBI Taxonomy" id="1768241"/>
    <lineage>
        <taxon>Bacteria</taxon>
        <taxon>Pseudomonadati</taxon>
        <taxon>Pseudomonadota</taxon>
        <taxon>Alphaproteobacteria</taxon>
        <taxon>Rhodobacterales</taxon>
        <taxon>Paracoccaceae</taxon>
        <taxon>Tritonibacter</taxon>
    </lineage>
</organism>
<dbReference type="EMBL" id="LPUY01000026">
    <property type="protein sequence ID" value="KUP94153.1"/>
    <property type="molecule type" value="Genomic_DNA"/>
</dbReference>
<protein>
    <submittedName>
        <fullName evidence="2">Uncharacterized protein</fullName>
    </submittedName>
</protein>
<sequence>MTDETAPEVGQTGLTVQQGAGQAPTALDLAHAAMEAAPGDDAARLRFFERLADSELFILLDKDPEGDSISPEVFDTGEGRFVLVFDREERLAQFANRIVPYAALSGRVVAQMLAGQGIGVGVNLEVAPSSILIPDTAMGWLAETLAHAPGEVEAAITEVYPPRGLPEALLTALDAKLATAGGLAQMAYLAAVSYETGGRGHLLAFVGAREGAEAALAKAVGEALTFSGVEAGALDVGFFAASDSMAARLARVGLRFDLPKAQTQPNHAPVMPGSDPDRPPRLK</sequence>
<feature type="region of interest" description="Disordered" evidence="1">
    <location>
        <begin position="1"/>
        <end position="20"/>
    </location>
</feature>
<dbReference type="PATRIC" id="fig|1768241.3.peg.1012"/>
<dbReference type="OrthoDB" id="7831317at2"/>
<comment type="caution">
    <text evidence="2">The sequence shown here is derived from an EMBL/GenBank/DDBJ whole genome shotgun (WGS) entry which is preliminary data.</text>
</comment>
<keyword evidence="3" id="KW-1185">Reference proteome</keyword>
<evidence type="ECO:0000313" key="2">
    <source>
        <dbReference type="EMBL" id="KUP94153.1"/>
    </source>
</evidence>
<accession>A0A132C0R6</accession>
<evidence type="ECO:0000313" key="3">
    <source>
        <dbReference type="Proteomes" id="UP000068382"/>
    </source>
</evidence>
<dbReference type="AlphaFoldDB" id="A0A132C0R6"/>
<name>A0A132C0R6_9RHOB</name>
<evidence type="ECO:0000256" key="1">
    <source>
        <dbReference type="SAM" id="MobiDB-lite"/>
    </source>
</evidence>
<gene>
    <name evidence="2" type="ORF">TRIHO_09740</name>
</gene>
<reference evidence="2 3" key="1">
    <citation type="submission" date="2015-12" db="EMBL/GenBank/DDBJ databases">
        <title>Genome sequence of the marine Rhodobacteraceae strain O3.65, Candidatus Tritonibacter horizontis.</title>
        <authorList>
            <person name="Poehlein A."/>
            <person name="Giebel H.A."/>
            <person name="Voget S."/>
            <person name="Brinkhoff T."/>
        </authorList>
    </citation>
    <scope>NUCLEOTIDE SEQUENCE [LARGE SCALE GENOMIC DNA]</scope>
    <source>
        <strain evidence="2 3">O3.65</strain>
    </source>
</reference>
<dbReference type="Proteomes" id="UP000068382">
    <property type="component" value="Unassembled WGS sequence"/>
</dbReference>